<dbReference type="Proteomes" id="UP001160148">
    <property type="component" value="Unassembled WGS sequence"/>
</dbReference>
<keyword evidence="1" id="KW-0539">Nucleus</keyword>
<comment type="subcellular location">
    <subcellularLocation>
        <location evidence="1">Nucleus</location>
    </subcellularLocation>
</comment>
<evidence type="ECO:0000313" key="4">
    <source>
        <dbReference type="EMBL" id="CAI6358191.1"/>
    </source>
</evidence>
<name>A0AAV0WRB2_9HEMI</name>
<feature type="region of interest" description="Disordered" evidence="2">
    <location>
        <begin position="217"/>
        <end position="239"/>
    </location>
</feature>
<evidence type="ECO:0000313" key="5">
    <source>
        <dbReference type="Proteomes" id="UP001160148"/>
    </source>
</evidence>
<dbReference type="InterPro" id="IPR006578">
    <property type="entry name" value="MADF-dom"/>
</dbReference>
<gene>
    <name evidence="4" type="ORF">MEUPH1_LOCUS13733</name>
</gene>
<dbReference type="GO" id="GO:0005634">
    <property type="term" value="C:nucleus"/>
    <property type="evidence" value="ECO:0007669"/>
    <property type="project" value="UniProtKB-SubCell"/>
</dbReference>
<reference evidence="4 5" key="1">
    <citation type="submission" date="2023-01" db="EMBL/GenBank/DDBJ databases">
        <authorList>
            <person name="Whitehead M."/>
        </authorList>
    </citation>
    <scope>NUCLEOTIDE SEQUENCE [LARGE SCALE GENOMIC DNA]</scope>
</reference>
<dbReference type="PROSITE" id="PS51031">
    <property type="entry name" value="BESS"/>
    <property type="match status" value="1"/>
</dbReference>
<keyword evidence="5" id="KW-1185">Reference proteome</keyword>
<evidence type="ECO:0000259" key="3">
    <source>
        <dbReference type="PROSITE" id="PS51031"/>
    </source>
</evidence>
<dbReference type="AlphaFoldDB" id="A0AAV0WRB2"/>
<dbReference type="GO" id="GO:0003677">
    <property type="term" value="F:DNA binding"/>
    <property type="evidence" value="ECO:0007669"/>
    <property type="project" value="InterPro"/>
</dbReference>
<comment type="caution">
    <text evidence="4">The sequence shown here is derived from an EMBL/GenBank/DDBJ whole genome shotgun (WGS) entry which is preliminary data.</text>
</comment>
<dbReference type="Pfam" id="PF10545">
    <property type="entry name" value="MADF_DNA_bdg"/>
    <property type="match status" value="1"/>
</dbReference>
<evidence type="ECO:0000256" key="2">
    <source>
        <dbReference type="SAM" id="MobiDB-lite"/>
    </source>
</evidence>
<dbReference type="InterPro" id="IPR004210">
    <property type="entry name" value="BESS_motif"/>
</dbReference>
<protein>
    <recommendedName>
        <fullName evidence="3">BESS domain-containing protein</fullName>
    </recommendedName>
</protein>
<accession>A0AAV0WRB2</accession>
<feature type="compositionally biased region" description="Low complexity" evidence="2">
    <location>
        <begin position="222"/>
        <end position="239"/>
    </location>
</feature>
<evidence type="ECO:0000256" key="1">
    <source>
        <dbReference type="PROSITE-ProRule" id="PRU00371"/>
    </source>
</evidence>
<feature type="domain" description="BESS" evidence="3">
    <location>
        <begin position="132"/>
        <end position="171"/>
    </location>
</feature>
<proteinExistence type="predicted"/>
<dbReference type="Pfam" id="PF02944">
    <property type="entry name" value="BESS"/>
    <property type="match status" value="1"/>
</dbReference>
<dbReference type="EMBL" id="CARXXK010000002">
    <property type="protein sequence ID" value="CAI6358191.1"/>
    <property type="molecule type" value="Genomic_DNA"/>
</dbReference>
<organism evidence="4 5">
    <name type="scientific">Macrosiphum euphorbiae</name>
    <name type="common">potato aphid</name>
    <dbReference type="NCBI Taxonomy" id="13131"/>
    <lineage>
        <taxon>Eukaryota</taxon>
        <taxon>Metazoa</taxon>
        <taxon>Ecdysozoa</taxon>
        <taxon>Arthropoda</taxon>
        <taxon>Hexapoda</taxon>
        <taxon>Insecta</taxon>
        <taxon>Pterygota</taxon>
        <taxon>Neoptera</taxon>
        <taxon>Paraneoptera</taxon>
        <taxon>Hemiptera</taxon>
        <taxon>Sternorrhyncha</taxon>
        <taxon>Aphidomorpha</taxon>
        <taxon>Aphidoidea</taxon>
        <taxon>Aphididae</taxon>
        <taxon>Macrosiphini</taxon>
        <taxon>Macrosiphum</taxon>
    </lineage>
</organism>
<sequence length="272" mass="30948">MFYTVVQELQRKWKGLRNSFSREQAKRKNLKSGSGGSTWKTYVYYNQLSFLSSCAANKLTTSNLSSSHDSPDENENDIEEVNSDLNETTGEVLENVLRHKPAKKQKTIENEFLNSVTKSLQERERREKVYMEDPDRLFMLSLVDDLKQVPAHLKMSVKSNIMQAISNGLQMQKPPGMTVNFAVQYSIPMSPLIHHTQYNTQYHRPQSSFQQALVITGEQQPSPCSSNHSSTSRSTSLSVSSQSYVSPIETYSNQSSNEPNLVTYINNYNIND</sequence>